<evidence type="ECO:0000256" key="1">
    <source>
        <dbReference type="SAM" id="Phobius"/>
    </source>
</evidence>
<keyword evidence="3" id="KW-1185">Reference proteome</keyword>
<evidence type="ECO:0000313" key="2">
    <source>
        <dbReference type="EMBL" id="KAK1116609.1"/>
    </source>
</evidence>
<sequence>MNRHRYCISSSIRYVPFSSLYTVESVFFFLYTEMKLRAHTFSPNDVFAPRVFELCMKDFCHFFLFCVKESLVSEIVSRRWKTKRERERSLLTTNGGKSQSYTNRRRAFVIYSHRCIVINKKHTKVQYYAYVQTRTKKEKTKRKKGQLLTKYARSEQRYERRRERSSFWLLLLIVVVRK</sequence>
<proteinExistence type="predicted"/>
<evidence type="ECO:0000313" key="3">
    <source>
        <dbReference type="Proteomes" id="UP001177670"/>
    </source>
</evidence>
<keyword evidence="1" id="KW-0812">Transmembrane</keyword>
<dbReference type="EMBL" id="JAHYIQ010000067">
    <property type="protein sequence ID" value="KAK1116609.1"/>
    <property type="molecule type" value="Genomic_DNA"/>
</dbReference>
<name>A0AA40FCS1_9HYME</name>
<dbReference type="AlphaFoldDB" id="A0AA40FCS1"/>
<keyword evidence="1" id="KW-1133">Transmembrane helix</keyword>
<dbReference type="Proteomes" id="UP001177670">
    <property type="component" value="Unassembled WGS sequence"/>
</dbReference>
<protein>
    <submittedName>
        <fullName evidence="2">Uncharacterized protein</fullName>
    </submittedName>
</protein>
<comment type="caution">
    <text evidence="2">The sequence shown here is derived from an EMBL/GenBank/DDBJ whole genome shotgun (WGS) entry which is preliminary data.</text>
</comment>
<organism evidence="2 3">
    <name type="scientific">Melipona bicolor</name>
    <dbReference type="NCBI Taxonomy" id="60889"/>
    <lineage>
        <taxon>Eukaryota</taxon>
        <taxon>Metazoa</taxon>
        <taxon>Ecdysozoa</taxon>
        <taxon>Arthropoda</taxon>
        <taxon>Hexapoda</taxon>
        <taxon>Insecta</taxon>
        <taxon>Pterygota</taxon>
        <taxon>Neoptera</taxon>
        <taxon>Endopterygota</taxon>
        <taxon>Hymenoptera</taxon>
        <taxon>Apocrita</taxon>
        <taxon>Aculeata</taxon>
        <taxon>Apoidea</taxon>
        <taxon>Anthophila</taxon>
        <taxon>Apidae</taxon>
        <taxon>Melipona</taxon>
    </lineage>
</organism>
<accession>A0AA40FCS1</accession>
<feature type="transmembrane region" description="Helical" evidence="1">
    <location>
        <begin position="12"/>
        <end position="31"/>
    </location>
</feature>
<keyword evidence="1" id="KW-0472">Membrane</keyword>
<gene>
    <name evidence="2" type="ORF">K0M31_018228</name>
</gene>
<reference evidence="2" key="1">
    <citation type="submission" date="2021-10" db="EMBL/GenBank/DDBJ databases">
        <title>Melipona bicolor Genome sequencing and assembly.</title>
        <authorList>
            <person name="Araujo N.S."/>
            <person name="Arias M.C."/>
        </authorList>
    </citation>
    <scope>NUCLEOTIDE SEQUENCE</scope>
    <source>
        <strain evidence="2">USP_2M_L1-L4_2017</strain>
        <tissue evidence="2">Whole body</tissue>
    </source>
</reference>